<dbReference type="InterPro" id="IPR036525">
    <property type="entry name" value="Tubulin/FtsZ_GTPase_sf"/>
</dbReference>
<keyword evidence="4" id="KW-0342">GTP-binding</keyword>
<dbReference type="PANTHER" id="PTHR11588">
    <property type="entry name" value="TUBULIN"/>
    <property type="match status" value="1"/>
</dbReference>
<dbReference type="SUPFAM" id="SSF57625">
    <property type="entry name" value="Invertebrate chitin-binding proteins"/>
    <property type="match status" value="1"/>
</dbReference>
<evidence type="ECO:0000256" key="2">
    <source>
        <dbReference type="ARBA" id="ARBA00022701"/>
    </source>
</evidence>
<organism evidence="7 8">
    <name type="scientific">Klebsormidium nitens</name>
    <name type="common">Green alga</name>
    <name type="synonym">Ulothrix nitens</name>
    <dbReference type="NCBI Taxonomy" id="105231"/>
    <lineage>
        <taxon>Eukaryota</taxon>
        <taxon>Viridiplantae</taxon>
        <taxon>Streptophyta</taxon>
        <taxon>Klebsormidiophyceae</taxon>
        <taxon>Klebsormidiales</taxon>
        <taxon>Klebsormidiaceae</taxon>
        <taxon>Klebsormidium</taxon>
    </lineage>
</organism>
<dbReference type="GO" id="GO:0008061">
    <property type="term" value="F:chitin binding"/>
    <property type="evidence" value="ECO:0007669"/>
    <property type="project" value="InterPro"/>
</dbReference>
<dbReference type="Proteomes" id="UP000054558">
    <property type="component" value="Unassembled WGS sequence"/>
</dbReference>
<feature type="transmembrane region" description="Helical" evidence="5">
    <location>
        <begin position="464"/>
        <end position="484"/>
    </location>
</feature>
<dbReference type="InterPro" id="IPR003008">
    <property type="entry name" value="Tubulin_FtsZ_GTPase"/>
</dbReference>
<dbReference type="Gene3D" id="2.170.140.10">
    <property type="entry name" value="Chitin binding domain"/>
    <property type="match status" value="1"/>
</dbReference>
<keyword evidence="5" id="KW-1133">Transmembrane helix</keyword>
<evidence type="ECO:0000313" key="8">
    <source>
        <dbReference type="Proteomes" id="UP000054558"/>
    </source>
</evidence>
<dbReference type="Pfam" id="PF00091">
    <property type="entry name" value="Tubulin"/>
    <property type="match status" value="1"/>
</dbReference>
<dbReference type="CDD" id="cd02190">
    <property type="entry name" value="epsilon_tubulin"/>
    <property type="match status" value="1"/>
</dbReference>
<keyword evidence="5" id="KW-0812">Transmembrane</keyword>
<evidence type="ECO:0000259" key="6">
    <source>
        <dbReference type="PROSITE" id="PS50940"/>
    </source>
</evidence>
<reference evidence="7 8" key="1">
    <citation type="journal article" date="2014" name="Nat. Commun.">
        <title>Klebsormidium flaccidum genome reveals primary factors for plant terrestrial adaptation.</title>
        <authorList>
            <person name="Hori K."/>
            <person name="Maruyama F."/>
            <person name="Fujisawa T."/>
            <person name="Togashi T."/>
            <person name="Yamamoto N."/>
            <person name="Seo M."/>
            <person name="Sato S."/>
            <person name="Yamada T."/>
            <person name="Mori H."/>
            <person name="Tajima N."/>
            <person name="Moriyama T."/>
            <person name="Ikeuchi M."/>
            <person name="Watanabe M."/>
            <person name="Wada H."/>
            <person name="Kobayashi K."/>
            <person name="Saito M."/>
            <person name="Masuda T."/>
            <person name="Sasaki-Sekimoto Y."/>
            <person name="Mashiguchi K."/>
            <person name="Awai K."/>
            <person name="Shimojima M."/>
            <person name="Masuda S."/>
            <person name="Iwai M."/>
            <person name="Nobusawa T."/>
            <person name="Narise T."/>
            <person name="Kondo S."/>
            <person name="Saito H."/>
            <person name="Sato R."/>
            <person name="Murakawa M."/>
            <person name="Ihara Y."/>
            <person name="Oshima-Yamada Y."/>
            <person name="Ohtaka K."/>
            <person name="Satoh M."/>
            <person name="Sonobe K."/>
            <person name="Ishii M."/>
            <person name="Ohtani R."/>
            <person name="Kanamori-Sato M."/>
            <person name="Honoki R."/>
            <person name="Miyazaki D."/>
            <person name="Mochizuki H."/>
            <person name="Umetsu J."/>
            <person name="Higashi K."/>
            <person name="Shibata D."/>
            <person name="Kamiya Y."/>
            <person name="Sato N."/>
            <person name="Nakamura Y."/>
            <person name="Tabata S."/>
            <person name="Ida S."/>
            <person name="Kurokawa K."/>
            <person name="Ohta H."/>
        </authorList>
    </citation>
    <scope>NUCLEOTIDE SEQUENCE [LARGE SCALE GENOMIC DNA]</scope>
    <source>
        <strain evidence="7 8">NIES-2285</strain>
    </source>
</reference>
<dbReference type="EMBL" id="DF237172">
    <property type="protein sequence ID" value="GAQ85193.1"/>
    <property type="molecule type" value="Genomic_DNA"/>
</dbReference>
<evidence type="ECO:0000313" key="7">
    <source>
        <dbReference type="EMBL" id="GAQ85193.1"/>
    </source>
</evidence>
<dbReference type="InterPro" id="IPR000217">
    <property type="entry name" value="Tubulin"/>
</dbReference>
<dbReference type="InterPro" id="IPR017975">
    <property type="entry name" value="Tubulin_CS"/>
</dbReference>
<protein>
    <submittedName>
        <fullName evidence="7">Epsilon tubulin</fullName>
    </submittedName>
</protein>
<dbReference type="SUPFAM" id="SSF52490">
    <property type="entry name" value="Tubulin nucleotide-binding domain-like"/>
    <property type="match status" value="1"/>
</dbReference>
<feature type="domain" description="Chitin-binding type-2" evidence="6">
    <location>
        <begin position="491"/>
        <end position="553"/>
    </location>
</feature>
<keyword evidence="5" id="KW-0472">Membrane</keyword>
<dbReference type="PROSITE" id="PS00227">
    <property type="entry name" value="TUBULIN"/>
    <property type="match status" value="1"/>
</dbReference>
<dbReference type="GO" id="GO:0005525">
    <property type="term" value="F:GTP binding"/>
    <property type="evidence" value="ECO:0000318"/>
    <property type="project" value="GO_Central"/>
</dbReference>
<dbReference type="InterPro" id="IPR008280">
    <property type="entry name" value="Tub_FtsZ_C"/>
</dbReference>
<comment type="similarity">
    <text evidence="1">Belongs to the tubulin family.</text>
</comment>
<evidence type="ECO:0000256" key="4">
    <source>
        <dbReference type="ARBA" id="ARBA00023134"/>
    </source>
</evidence>
<dbReference type="AlphaFoldDB" id="A0A1Y1I3Y1"/>
<dbReference type="GO" id="GO:0000278">
    <property type="term" value="P:mitotic cell cycle"/>
    <property type="evidence" value="ECO:0000318"/>
    <property type="project" value="GO_Central"/>
</dbReference>
<dbReference type="GO" id="GO:0005874">
    <property type="term" value="C:microtubule"/>
    <property type="evidence" value="ECO:0000318"/>
    <property type="project" value="GO_Central"/>
</dbReference>
<keyword evidence="8" id="KW-1185">Reference proteome</keyword>
<dbReference type="SUPFAM" id="SSF55307">
    <property type="entry name" value="Tubulin C-terminal domain-like"/>
    <property type="match status" value="1"/>
</dbReference>
<sequence>MPREIVTIQVGQCGNQIGCRFWELALREHAAYNRAARFDDALSSFFRNVDSRHDPPQELPVGGAIKTLKARAVLVDMEEGVVNELLKGPLADIFDSKLHITDVSGAGNNWAHGHQVYGPQYRESIFESIRIAVEPCDSLQSFFLLHSLGGGTGSGLGTYILEQLHDEYPEVFRFTTSIFPSADDDVVTSPYNSLLSVASLSEFADCVLPIENQALQDLVSVVDAASGKKAGSAVTGTRGSKPFDSMNGIAANLLLHLTSSVRFQGPLNVDLNEITTNLVPYPRLHFLMSSMAPIAAPADVGKMTLEPRALGQVFTEVFSRERQLMKAHPGGSTYLACALMLRGQGCTVSDITRNVERIKPRVKMVYWNTEGFKIGLCSTPPVGLPYSLLCLANNCCIGQSIGAIKDRFMKLYKRRTYVHHYTEYMDQGVFDTSAEQLHNLVSEYAALDVAVPPPSQSQFTNSNIMAKLLVLSLLLASAVLLATIQIAVAAEDKCEEEGFFPKTNDCARFYRCVDIDGTLTKYDFQCGPGTMYDRDLCTCVHPWQLPPSDPCYHPPKTSI</sequence>
<keyword evidence="2" id="KW-0493">Microtubule</keyword>
<evidence type="ECO:0000256" key="1">
    <source>
        <dbReference type="ARBA" id="ARBA00009636"/>
    </source>
</evidence>
<dbReference type="SMART" id="SM00494">
    <property type="entry name" value="ChtBD2"/>
    <property type="match status" value="1"/>
</dbReference>
<gene>
    <name evidence="7" type="ORF">KFL_002230140</name>
</gene>
<dbReference type="PRINTS" id="PR01161">
    <property type="entry name" value="TUBULIN"/>
</dbReference>
<proteinExistence type="inferred from homology"/>
<dbReference type="PRINTS" id="PR01519">
    <property type="entry name" value="EPSLNTUBULIN"/>
</dbReference>
<dbReference type="Gene3D" id="3.40.50.1440">
    <property type="entry name" value="Tubulin/FtsZ, GTPase domain"/>
    <property type="match status" value="1"/>
</dbReference>
<dbReference type="InterPro" id="IPR018316">
    <property type="entry name" value="Tubulin/FtsZ_2-layer-sand-dom"/>
</dbReference>
<dbReference type="GO" id="GO:0005200">
    <property type="term" value="F:structural constituent of cytoskeleton"/>
    <property type="evidence" value="ECO:0000318"/>
    <property type="project" value="GO_Central"/>
</dbReference>
<dbReference type="SMART" id="SM00865">
    <property type="entry name" value="Tubulin_C"/>
    <property type="match status" value="1"/>
</dbReference>
<keyword evidence="3" id="KW-0547">Nucleotide-binding</keyword>
<dbReference type="STRING" id="105231.A0A1Y1I3Y1"/>
<dbReference type="OMA" id="KRAHLHH"/>
<dbReference type="GO" id="GO:0005576">
    <property type="term" value="C:extracellular region"/>
    <property type="evidence" value="ECO:0007669"/>
    <property type="project" value="InterPro"/>
</dbReference>
<dbReference type="GO" id="GO:0000226">
    <property type="term" value="P:microtubule cytoskeleton organization"/>
    <property type="evidence" value="ECO:0000318"/>
    <property type="project" value="GO_Central"/>
</dbReference>
<dbReference type="InterPro" id="IPR023123">
    <property type="entry name" value="Tubulin_C"/>
</dbReference>
<dbReference type="InterPro" id="IPR036508">
    <property type="entry name" value="Chitin-bd_dom_sf"/>
</dbReference>
<dbReference type="InterPro" id="IPR004057">
    <property type="entry name" value="Epsilon_tubulin"/>
</dbReference>
<dbReference type="FunFam" id="3.40.50.1440:FF:000017">
    <property type="entry name" value="Tubulin epsilon chain"/>
    <property type="match status" value="1"/>
</dbReference>
<dbReference type="SMART" id="SM00864">
    <property type="entry name" value="Tubulin"/>
    <property type="match status" value="1"/>
</dbReference>
<evidence type="ECO:0000256" key="3">
    <source>
        <dbReference type="ARBA" id="ARBA00022741"/>
    </source>
</evidence>
<dbReference type="PROSITE" id="PS50940">
    <property type="entry name" value="CHIT_BIND_II"/>
    <property type="match status" value="1"/>
</dbReference>
<dbReference type="InterPro" id="IPR002557">
    <property type="entry name" value="Chitin-bd_dom"/>
</dbReference>
<name>A0A1Y1I3Y1_KLENI</name>
<evidence type="ECO:0000256" key="5">
    <source>
        <dbReference type="SAM" id="Phobius"/>
    </source>
</evidence>
<dbReference type="OrthoDB" id="1662883at2759"/>
<dbReference type="Gene3D" id="1.10.287.600">
    <property type="entry name" value="Helix hairpin bin"/>
    <property type="match status" value="1"/>
</dbReference>
<dbReference type="GO" id="GO:0005737">
    <property type="term" value="C:cytoplasm"/>
    <property type="evidence" value="ECO:0000318"/>
    <property type="project" value="GO_Central"/>
</dbReference>
<accession>A0A1Y1I3Y1</accession>
<dbReference type="Pfam" id="PF01607">
    <property type="entry name" value="CBM_14"/>
    <property type="match status" value="1"/>
</dbReference>
<dbReference type="Pfam" id="PF03953">
    <property type="entry name" value="Tubulin_C"/>
    <property type="match status" value="1"/>
</dbReference>